<comment type="caution">
    <text evidence="9">The sequence shown here is derived from an EMBL/GenBank/DDBJ whole genome shotgun (WGS) entry which is preliminary data.</text>
</comment>
<evidence type="ECO:0000256" key="3">
    <source>
        <dbReference type="ARBA" id="ARBA00023139"/>
    </source>
</evidence>
<feature type="chain" id="PRO_5042033888" evidence="5">
    <location>
        <begin position="28"/>
        <end position="316"/>
    </location>
</feature>
<protein>
    <submittedName>
        <fullName evidence="9">MliC family protein</fullName>
    </submittedName>
</protein>
<evidence type="ECO:0000313" key="10">
    <source>
        <dbReference type="Proteomes" id="UP001208041"/>
    </source>
</evidence>
<evidence type="ECO:0000256" key="5">
    <source>
        <dbReference type="SAM" id="SignalP"/>
    </source>
</evidence>
<feature type="signal peptide" evidence="5">
    <location>
        <begin position="1"/>
        <end position="27"/>
    </location>
</feature>
<dbReference type="InterPro" id="IPR018660">
    <property type="entry name" value="MliC"/>
</dbReference>
<evidence type="ECO:0000259" key="8">
    <source>
        <dbReference type="Pfam" id="PF09864"/>
    </source>
</evidence>
<evidence type="ECO:0000259" key="6">
    <source>
        <dbReference type="Pfam" id="PF07007"/>
    </source>
</evidence>
<dbReference type="PANTHER" id="PTHR37549">
    <property type="entry name" value="LIPOPROTEIN LPRI"/>
    <property type="match status" value="1"/>
</dbReference>
<dbReference type="GO" id="GO:0005576">
    <property type="term" value="C:extracellular region"/>
    <property type="evidence" value="ECO:0007669"/>
    <property type="project" value="TreeGrafter"/>
</dbReference>
<dbReference type="AlphaFoldDB" id="A0AAE3LUE6"/>
<gene>
    <name evidence="9" type="ORF">OH136_04910</name>
</gene>
<keyword evidence="4" id="KW-0449">Lipoprotein</keyword>
<dbReference type="Gene3D" id="2.30.30.40">
    <property type="entry name" value="SH3 Domains"/>
    <property type="match status" value="1"/>
</dbReference>
<evidence type="ECO:0000256" key="1">
    <source>
        <dbReference type="ARBA" id="ARBA00022729"/>
    </source>
</evidence>
<evidence type="ECO:0000259" key="7">
    <source>
        <dbReference type="Pfam" id="PF08239"/>
    </source>
</evidence>
<dbReference type="EMBL" id="JAOYFC010000001">
    <property type="protein sequence ID" value="MCV6823890.1"/>
    <property type="molecule type" value="Genomic_DNA"/>
</dbReference>
<dbReference type="Gene3D" id="2.40.128.200">
    <property type="match status" value="1"/>
</dbReference>
<accession>A0AAE3LUE6</accession>
<dbReference type="InterPro" id="IPR052755">
    <property type="entry name" value="Lysozyme_Inhibitor_LprI"/>
</dbReference>
<dbReference type="InterPro" id="IPR036328">
    <property type="entry name" value="MliC_sf"/>
</dbReference>
<dbReference type="PANTHER" id="PTHR37549:SF1">
    <property type="entry name" value="LIPOPROTEIN LPRI"/>
    <property type="match status" value="1"/>
</dbReference>
<sequence>MLPKIIPAIAACAITLSVGFAPVSVSAEASGPDYYRVTGVSADDVLNIRAQPKASATKVGQIPANGDGLQNLGCVGEMSFAEWEKASEAERAAAAKKRWCEIEYAGTRGWVAGWFLAEGNAPAQVSGSKPAFDCAKASSEVENAICADPRLGQLDQELSRVYNLAVNGPNMTADRLKELKAYQRGWIKGRDECWKSQSDLTDCVVDNYALRINEIRTGYADARADDASGVSVGPFPYVCDGLTAVVSVGFVNVDPGVVTLRWADNAVALDQVQAASGAKYEGETYRGKVGFWSKGDEAIFSLSDRGDMQCKQDAMG</sequence>
<dbReference type="Gene3D" id="1.20.1270.180">
    <property type="match status" value="1"/>
</dbReference>
<keyword evidence="10" id="KW-1185">Reference proteome</keyword>
<dbReference type="RefSeq" id="WP_263952719.1">
    <property type="nucleotide sequence ID" value="NZ_JAOYFC010000001.1"/>
</dbReference>
<reference evidence="9" key="1">
    <citation type="submission" date="2022-10" db="EMBL/GenBank/DDBJ databases">
        <authorList>
            <person name="Yue Y."/>
        </authorList>
    </citation>
    <scope>NUCLEOTIDE SEQUENCE</scope>
    <source>
        <strain evidence="9">Z654</strain>
    </source>
</reference>
<dbReference type="Proteomes" id="UP001208041">
    <property type="component" value="Unassembled WGS sequence"/>
</dbReference>
<dbReference type="SUPFAM" id="SSF141488">
    <property type="entry name" value="YdhA-like"/>
    <property type="match status" value="1"/>
</dbReference>
<evidence type="ECO:0000256" key="4">
    <source>
        <dbReference type="ARBA" id="ARBA00023288"/>
    </source>
</evidence>
<feature type="domain" description="C-type lysozyme inhibitor" evidence="8">
    <location>
        <begin position="237"/>
        <end position="308"/>
    </location>
</feature>
<name>A0AAE3LUE6_9RHOB</name>
<keyword evidence="2" id="KW-0472">Membrane</keyword>
<keyword evidence="3" id="KW-0564">Palmitate</keyword>
<evidence type="ECO:0000313" key="9">
    <source>
        <dbReference type="EMBL" id="MCV6823890.1"/>
    </source>
</evidence>
<dbReference type="InterPro" id="IPR009739">
    <property type="entry name" value="LprI-like_N"/>
</dbReference>
<dbReference type="Pfam" id="PF09864">
    <property type="entry name" value="MliC"/>
    <property type="match status" value="1"/>
</dbReference>
<evidence type="ECO:0000256" key="2">
    <source>
        <dbReference type="ARBA" id="ARBA00023136"/>
    </source>
</evidence>
<feature type="domain" description="SH3b" evidence="7">
    <location>
        <begin position="44"/>
        <end position="116"/>
    </location>
</feature>
<dbReference type="InterPro" id="IPR003646">
    <property type="entry name" value="SH3-like_bac-type"/>
</dbReference>
<feature type="domain" description="Lysozyme inhibitor LprI-like N-terminal" evidence="6">
    <location>
        <begin position="134"/>
        <end position="193"/>
    </location>
</feature>
<dbReference type="Pfam" id="PF08239">
    <property type="entry name" value="SH3_3"/>
    <property type="match status" value="1"/>
</dbReference>
<proteinExistence type="predicted"/>
<organism evidence="9 10">
    <name type="scientific">Halocynthiibacter halioticoli</name>
    <dbReference type="NCBI Taxonomy" id="2986804"/>
    <lineage>
        <taxon>Bacteria</taxon>
        <taxon>Pseudomonadati</taxon>
        <taxon>Pseudomonadota</taxon>
        <taxon>Alphaproteobacteria</taxon>
        <taxon>Rhodobacterales</taxon>
        <taxon>Paracoccaceae</taxon>
        <taxon>Halocynthiibacter</taxon>
    </lineage>
</organism>
<keyword evidence="1 5" id="KW-0732">Signal</keyword>
<dbReference type="Pfam" id="PF07007">
    <property type="entry name" value="LprI"/>
    <property type="match status" value="1"/>
</dbReference>